<dbReference type="Proteomes" id="UP000244924">
    <property type="component" value="Unassembled WGS sequence"/>
</dbReference>
<reference evidence="3 4" key="1">
    <citation type="submission" date="2018-03" db="EMBL/GenBank/DDBJ databases">
        <authorList>
            <person name="Keele B.F."/>
        </authorList>
    </citation>
    <scope>NUCLEOTIDE SEQUENCE [LARGE SCALE GENOMIC DNA]</scope>
    <source>
        <strain evidence="3 4">CECT 8626</strain>
    </source>
</reference>
<proteinExistence type="predicted"/>
<feature type="compositionally biased region" description="Basic and acidic residues" evidence="2">
    <location>
        <begin position="915"/>
        <end position="925"/>
    </location>
</feature>
<dbReference type="EMBL" id="OMOQ01000001">
    <property type="protein sequence ID" value="SPH16749.1"/>
    <property type="molecule type" value="Genomic_DNA"/>
</dbReference>
<accession>A0A2R8B286</accession>
<name>A0A2R8B286_9RHOB</name>
<evidence type="ECO:0008006" key="5">
    <source>
        <dbReference type="Google" id="ProtNLM"/>
    </source>
</evidence>
<feature type="region of interest" description="Disordered" evidence="2">
    <location>
        <begin position="179"/>
        <end position="225"/>
    </location>
</feature>
<sequence length="1120" mass="119668">MVGASKILTVSYGTFSCTLEGFEEPFSTMKAIAEYFRDLAADDRYFGAEPPTPDAEMLHRIAEREIQRRVEAKISEHGIVLRPREADQAAPAEEPRAPVTETAALTAAPAIAGSETVDEAAAAEEPQVVEAPVPEAPQAEDVAPVAPAIEDAEPALDENSDADGIAAKLMRIRAVVAAARSAPEDDETSAETAELSFEDEEPSNEFATGTATVPAGDFGFELDLDETPPIAEDTAEPVVDTEEDDAGAAVQAAIAETETEWEAAEDVASEPVAEEEVFDDEWEADMAAAPETAVDVQVDDVQVDVEAEAEDIAVFDEVDEVETAAMEEITAEAVTEADIAAFEDDATDAEESETVADGSMEDDTSETVDVAEIEASAVGSDVAEPGFGSVEHEEILTEDTAEDAVVSFEDDEAALEAEAIEVAEDEEIAAEEAAEDTAVIFEDEDAAPEFEAVEDEEVVAEDAAQDDVAALEKEDTTFQVEAAEAEGMILADEAEDLTAAVEDEEAAYELSAANDDEIVAEAEAEVEAEVETPEPEFTATADDEVVAEIEVEDELEAIGDDALDTTDEAVEDGDVVAEDGTEEEVAALEDGEAEEAFEPVAQDEPVANDEAGTEESAIARILAVDDTEETAEEEWDEEDTAEEDIAALIAETRADHGADHDHDDALAATAEDDADETVTEALDLSAWRIEADAPAREDEFADDESLAISTLDSAPRRSLFERAARVIRLRRSDDEMAAEGDLPEAEDAIADASDFEDVAEDVVSAPTDETDADDLTGNDDRDIAAALDEAVEAEADEIEAEAEEIEAEIGEAVEDDGISARDDDEDRLMAGIDAAIGASASDDDEKLLGELNDMAREARRGSHEGRAILESSAADEDASVERLMEEAKSKLEGDESRRRLSAISHLKAAVAATVADRKLKSREAPSETGQAAPATIDRYRDDLSKAVRPRRPAAESGASTPRPTLDKRPAPLVLVSEQRIDKSAEAPEEGAVVRPRRVSATKPVRARDEEESETSEPILSPEEAGSFAEFAERLGASGLSDLLEAAAAYTATVEGQPHFSRPQILNKIAYASEQEEFSREDGLRSFGMLLREGKIQKISRGQFRITDASRFMSEARRASR</sequence>
<feature type="compositionally biased region" description="Basic and acidic residues" evidence="2">
    <location>
        <begin position="858"/>
        <end position="867"/>
    </location>
</feature>
<protein>
    <recommendedName>
        <fullName evidence="5">Lipoprotein</fullName>
    </recommendedName>
</protein>
<keyword evidence="1" id="KW-0175">Coiled coil</keyword>
<dbReference type="AlphaFoldDB" id="A0A2R8B286"/>
<feature type="region of interest" description="Disordered" evidence="2">
    <location>
        <begin position="760"/>
        <end position="779"/>
    </location>
</feature>
<evidence type="ECO:0000313" key="3">
    <source>
        <dbReference type="EMBL" id="SPH16749.1"/>
    </source>
</evidence>
<feature type="region of interest" description="Disordered" evidence="2">
    <location>
        <begin position="858"/>
        <end position="899"/>
    </location>
</feature>
<feature type="region of interest" description="Disordered" evidence="2">
    <location>
        <begin position="591"/>
        <end position="641"/>
    </location>
</feature>
<feature type="compositionally biased region" description="Acidic residues" evidence="2">
    <location>
        <begin position="768"/>
        <end position="777"/>
    </location>
</feature>
<evidence type="ECO:0000256" key="2">
    <source>
        <dbReference type="SAM" id="MobiDB-lite"/>
    </source>
</evidence>
<evidence type="ECO:0000313" key="4">
    <source>
        <dbReference type="Proteomes" id="UP000244924"/>
    </source>
</evidence>
<feature type="compositionally biased region" description="Acidic residues" evidence="2">
    <location>
        <begin position="625"/>
        <end position="641"/>
    </location>
</feature>
<dbReference type="RefSeq" id="WP_181366324.1">
    <property type="nucleotide sequence ID" value="NZ_OMOQ01000001.1"/>
</dbReference>
<dbReference type="PROSITE" id="PS51257">
    <property type="entry name" value="PROKAR_LIPOPROTEIN"/>
    <property type="match status" value="1"/>
</dbReference>
<feature type="compositionally biased region" description="Basic and acidic residues" evidence="2">
    <location>
        <begin position="879"/>
        <end position="898"/>
    </location>
</feature>
<keyword evidence="4" id="KW-1185">Reference proteome</keyword>
<evidence type="ECO:0000256" key="1">
    <source>
        <dbReference type="SAM" id="Coils"/>
    </source>
</evidence>
<organism evidence="3 4">
    <name type="scientific">Albidovulum aquaemixtae</name>
    <dbReference type="NCBI Taxonomy" id="1542388"/>
    <lineage>
        <taxon>Bacteria</taxon>
        <taxon>Pseudomonadati</taxon>
        <taxon>Pseudomonadota</taxon>
        <taxon>Alphaproteobacteria</taxon>
        <taxon>Rhodobacterales</taxon>
        <taxon>Paracoccaceae</taxon>
        <taxon>Albidovulum</taxon>
    </lineage>
</organism>
<gene>
    <name evidence="3" type="ORF">DEA8626_00260</name>
</gene>
<feature type="region of interest" description="Disordered" evidence="2">
    <location>
        <begin position="914"/>
        <end position="1025"/>
    </location>
</feature>
<feature type="coiled-coil region" evidence="1">
    <location>
        <begin position="783"/>
        <end position="815"/>
    </location>
</feature>